<dbReference type="SUPFAM" id="SSF51395">
    <property type="entry name" value="FMN-linked oxidoreductases"/>
    <property type="match status" value="1"/>
</dbReference>
<dbReference type="InterPro" id="IPR012133">
    <property type="entry name" value="Alpha-hydoxy_acid_DH_FMN"/>
</dbReference>
<keyword evidence="3" id="KW-0288">FMN</keyword>
<dbReference type="InterPro" id="IPR013785">
    <property type="entry name" value="Aldolase_TIM"/>
</dbReference>
<evidence type="ECO:0000256" key="1">
    <source>
        <dbReference type="ARBA" id="ARBA00001917"/>
    </source>
</evidence>
<dbReference type="PANTHER" id="PTHR10578:SF107">
    <property type="entry name" value="2-HYDROXYACID OXIDASE 1"/>
    <property type="match status" value="1"/>
</dbReference>
<name>A0ABS9SHH7_9BACT</name>
<comment type="caution">
    <text evidence="7">The sequence shown here is derived from an EMBL/GenBank/DDBJ whole genome shotgun (WGS) entry which is preliminary data.</text>
</comment>
<dbReference type="InterPro" id="IPR037396">
    <property type="entry name" value="FMN_HAD"/>
</dbReference>
<evidence type="ECO:0000256" key="5">
    <source>
        <dbReference type="ARBA" id="ARBA00024042"/>
    </source>
</evidence>
<organism evidence="7 8">
    <name type="scientific">Niabella ginsengisoli</name>
    <dbReference type="NCBI Taxonomy" id="522298"/>
    <lineage>
        <taxon>Bacteria</taxon>
        <taxon>Pseudomonadati</taxon>
        <taxon>Bacteroidota</taxon>
        <taxon>Chitinophagia</taxon>
        <taxon>Chitinophagales</taxon>
        <taxon>Chitinophagaceae</taxon>
        <taxon>Niabella</taxon>
    </lineage>
</organism>
<evidence type="ECO:0000256" key="2">
    <source>
        <dbReference type="ARBA" id="ARBA00022630"/>
    </source>
</evidence>
<sequence>MREYEFMSTNLLQYNTKYPSVADLKRKAKQRIPKFAFDYLEGGCNDELNVWRNEEDFKNIFLMPQYLKKHHGVDMRTELFGHTYDAPFGIAPVGLQGLMWPNAPEILAKAALKHNVPYILSTVSTSSIERIAELTESKFWFQLYHPTDNELRDDLLRRLEAVNCDVLVVLIDVPSFGLRYREIKAGLSMPPKQTINNFIQAAMHPVWGIETLRVGIPSFATLKPYMKKGMDMKQLGKFMNATFTGRVDADKVAAIREKWKGKLVIKGVVSEQDAEICANIGVDGIIVSNHGGRQIDPGESTIKPLQGLADKFKSKYKVMIDSGLRSGPDIGRALACGADFTFMGRPFMYGVGALGKEGGDHTIAMLKAQLKQVMEQVCCETIHDFPATLIK</sequence>
<evidence type="ECO:0000259" key="6">
    <source>
        <dbReference type="PROSITE" id="PS51349"/>
    </source>
</evidence>
<dbReference type="CDD" id="cd02809">
    <property type="entry name" value="alpha_hydroxyacid_oxid_FMN"/>
    <property type="match status" value="1"/>
</dbReference>
<keyword evidence="8" id="KW-1185">Reference proteome</keyword>
<gene>
    <name evidence="7" type="ORF">MKP09_07880</name>
</gene>
<comment type="cofactor">
    <cofactor evidence="1">
        <name>FMN</name>
        <dbReference type="ChEBI" id="CHEBI:58210"/>
    </cofactor>
</comment>
<dbReference type="Proteomes" id="UP001202248">
    <property type="component" value="Unassembled WGS sequence"/>
</dbReference>
<evidence type="ECO:0000313" key="8">
    <source>
        <dbReference type="Proteomes" id="UP001202248"/>
    </source>
</evidence>
<reference evidence="7 8" key="1">
    <citation type="submission" date="2022-02" db="EMBL/GenBank/DDBJ databases">
        <authorList>
            <person name="Min J."/>
        </authorList>
    </citation>
    <scope>NUCLEOTIDE SEQUENCE [LARGE SCALE GENOMIC DNA]</scope>
    <source>
        <strain evidence="7 8">GR10-1</strain>
    </source>
</reference>
<keyword evidence="4" id="KW-0560">Oxidoreductase</keyword>
<dbReference type="Pfam" id="PF01070">
    <property type="entry name" value="FMN_dh"/>
    <property type="match status" value="1"/>
</dbReference>
<comment type="similarity">
    <text evidence="5">Belongs to the FMN-dependent alpha-hydroxy acid dehydrogenase family.</text>
</comment>
<dbReference type="PANTHER" id="PTHR10578">
    <property type="entry name" value="S -2-HYDROXY-ACID OXIDASE-RELATED"/>
    <property type="match status" value="1"/>
</dbReference>
<evidence type="ECO:0000256" key="4">
    <source>
        <dbReference type="ARBA" id="ARBA00023002"/>
    </source>
</evidence>
<dbReference type="RefSeq" id="WP_240827188.1">
    <property type="nucleotide sequence ID" value="NZ_JAKWBL010000001.1"/>
</dbReference>
<keyword evidence="2" id="KW-0285">Flavoprotein</keyword>
<evidence type="ECO:0000256" key="3">
    <source>
        <dbReference type="ARBA" id="ARBA00022643"/>
    </source>
</evidence>
<dbReference type="PROSITE" id="PS00557">
    <property type="entry name" value="FMN_HYDROXY_ACID_DH_1"/>
    <property type="match status" value="1"/>
</dbReference>
<dbReference type="InterPro" id="IPR008259">
    <property type="entry name" value="FMN_hydac_DH_AS"/>
</dbReference>
<dbReference type="InterPro" id="IPR000262">
    <property type="entry name" value="FMN-dep_DH"/>
</dbReference>
<accession>A0ABS9SHH7</accession>
<evidence type="ECO:0000313" key="7">
    <source>
        <dbReference type="EMBL" id="MCH5597828.1"/>
    </source>
</evidence>
<dbReference type="Gene3D" id="3.20.20.70">
    <property type="entry name" value="Aldolase class I"/>
    <property type="match status" value="1"/>
</dbReference>
<dbReference type="EMBL" id="JAKWBL010000001">
    <property type="protein sequence ID" value="MCH5597828.1"/>
    <property type="molecule type" value="Genomic_DNA"/>
</dbReference>
<feature type="domain" description="FMN hydroxy acid dehydrogenase" evidence="6">
    <location>
        <begin position="13"/>
        <end position="391"/>
    </location>
</feature>
<proteinExistence type="inferred from homology"/>
<protein>
    <submittedName>
        <fullName evidence="7">Alpha-hydroxy-acid oxidizing protein</fullName>
    </submittedName>
</protein>
<dbReference type="PIRSF" id="PIRSF000138">
    <property type="entry name" value="Al-hdrx_acd_dh"/>
    <property type="match status" value="1"/>
</dbReference>
<dbReference type="PROSITE" id="PS51349">
    <property type="entry name" value="FMN_HYDROXY_ACID_DH_2"/>
    <property type="match status" value="1"/>
</dbReference>